<dbReference type="Pfam" id="PF07969">
    <property type="entry name" value="Amidohydro_3"/>
    <property type="match status" value="1"/>
</dbReference>
<dbReference type="RefSeq" id="WP_110448879.1">
    <property type="nucleotide sequence ID" value="NZ_CP029479.1"/>
</dbReference>
<gene>
    <name evidence="2" type="ORF">HYN04_00175</name>
</gene>
<dbReference type="CDD" id="cd01297">
    <property type="entry name" value="D-aminoacylase"/>
    <property type="match status" value="1"/>
</dbReference>
<dbReference type="SUPFAM" id="SSF51338">
    <property type="entry name" value="Composite domain of metallo-dependent hydrolases"/>
    <property type="match status" value="1"/>
</dbReference>
<dbReference type="AlphaFoldDB" id="A0A2Z3HSK2"/>
<proteinExistence type="predicted"/>
<reference evidence="3" key="1">
    <citation type="submission" date="2018-05" db="EMBL/GenBank/DDBJ databases">
        <title>Genome sequencing of Phenylobacterium sp. HYN0004.</title>
        <authorList>
            <person name="Yi H."/>
            <person name="Baek C."/>
        </authorList>
    </citation>
    <scope>NUCLEOTIDE SEQUENCE [LARGE SCALE GENOMIC DNA]</scope>
    <source>
        <strain evidence="3">HYN0004</strain>
    </source>
</reference>
<keyword evidence="2" id="KW-0378">Hydrolase</keyword>
<dbReference type="InterPro" id="IPR050378">
    <property type="entry name" value="Metallo-dep_Hydrolases_sf"/>
</dbReference>
<dbReference type="Proteomes" id="UP000247763">
    <property type="component" value="Chromosome"/>
</dbReference>
<dbReference type="InterPro" id="IPR013108">
    <property type="entry name" value="Amidohydro_3"/>
</dbReference>
<dbReference type="SUPFAM" id="SSF51556">
    <property type="entry name" value="Metallo-dependent hydrolases"/>
    <property type="match status" value="1"/>
</dbReference>
<dbReference type="GO" id="GO:0016812">
    <property type="term" value="F:hydrolase activity, acting on carbon-nitrogen (but not peptide) bonds, in cyclic amides"/>
    <property type="evidence" value="ECO:0007669"/>
    <property type="project" value="TreeGrafter"/>
</dbReference>
<dbReference type="GO" id="GO:0005829">
    <property type="term" value="C:cytosol"/>
    <property type="evidence" value="ECO:0007669"/>
    <property type="project" value="TreeGrafter"/>
</dbReference>
<evidence type="ECO:0000313" key="2">
    <source>
        <dbReference type="EMBL" id="AWM76310.1"/>
    </source>
</evidence>
<dbReference type="InterPro" id="IPR011059">
    <property type="entry name" value="Metal-dep_hydrolase_composite"/>
</dbReference>
<evidence type="ECO:0000313" key="3">
    <source>
        <dbReference type="Proteomes" id="UP000247763"/>
    </source>
</evidence>
<dbReference type="KEGG" id="phb:HYN04_00175"/>
<keyword evidence="3" id="KW-1185">Reference proteome</keyword>
<dbReference type="EMBL" id="CP029479">
    <property type="protein sequence ID" value="AWM76310.1"/>
    <property type="molecule type" value="Genomic_DNA"/>
</dbReference>
<dbReference type="PANTHER" id="PTHR11647">
    <property type="entry name" value="HYDRANTOINASE/DIHYDROPYRIMIDINASE FAMILY MEMBER"/>
    <property type="match status" value="1"/>
</dbReference>
<accession>A0A2Z3HSK2</accession>
<dbReference type="InterPro" id="IPR032466">
    <property type="entry name" value="Metal_Hydrolase"/>
</dbReference>
<name>A0A2Z3HSK2_9CAUL</name>
<evidence type="ECO:0000259" key="1">
    <source>
        <dbReference type="Pfam" id="PF07969"/>
    </source>
</evidence>
<dbReference type="OrthoDB" id="9766983at2"/>
<dbReference type="PANTHER" id="PTHR11647:SF1">
    <property type="entry name" value="COLLAPSIN RESPONSE MEDIATOR PROTEIN"/>
    <property type="match status" value="1"/>
</dbReference>
<feature type="domain" description="Amidohydrolase 3" evidence="1">
    <location>
        <begin position="49"/>
        <end position="556"/>
    </location>
</feature>
<organism evidence="2 3">
    <name type="scientific">Phenylobacterium parvum</name>
    <dbReference type="NCBI Taxonomy" id="2201350"/>
    <lineage>
        <taxon>Bacteria</taxon>
        <taxon>Pseudomonadati</taxon>
        <taxon>Pseudomonadota</taxon>
        <taxon>Alphaproteobacteria</taxon>
        <taxon>Caulobacterales</taxon>
        <taxon>Caulobacteraceae</taxon>
        <taxon>Phenylobacterium</taxon>
    </lineage>
</organism>
<sequence>MAGRERAYDLVIRGGTVIDGSGAPGFEADVAVKDGRIAAVGAVSGSGAEEIDARGSIVTPGFVDIHTHYDGQVTWDHHLTPSAWHGVTTAVMGNCGVGFAPCRPEDHDRLIRLMEGVEDIPHPVLAEGLPWNWESYPDYLQSLSGRAYDLDVGAQLPHAALRVFVMGERGANREPASPADIAAMSALAKRAMEAGALGFSTSRTLNHRTSDGQPTPTLTAAEDELMGIALGLKAAGRGVLQFVSDFADPAAEFGLMRRLVEASGRPLSFSLLQGPKAPDAWRDLLAALSAATADGLPMRAQVAGRGVGVLLGFELTLNPFSHTEAWKSVATLPLGQRLARLAEAAFRAALLDDAATPGSAAIASRLTRDWDNMFLMAETPDYEPTRQDSISALARARGVTPEQVALEHMMSRDGRGMLYLPFLNYADGGLDPAYDMLRHPDCVAGLSDGGAHVGMICDGSFPTTNLTLWARDRTRGPRLPLEHMVRLQTRATAETVGLLDRGLVAPGLRADLNVIDFDRLAVEPPSVGYDLPAGGRRLLQRARGYVATLVAGQVTYRDGEPTGALPGRLVRGAQDAPVALAAE</sequence>
<protein>
    <submittedName>
        <fullName evidence="2">Amidohydrolase</fullName>
    </submittedName>
</protein>
<dbReference type="Gene3D" id="3.20.20.140">
    <property type="entry name" value="Metal-dependent hydrolases"/>
    <property type="match status" value="1"/>
</dbReference>